<gene>
    <name evidence="2" type="ORF">MBBAR_6c02520</name>
</gene>
<dbReference type="SUPFAM" id="SSF52540">
    <property type="entry name" value="P-loop containing nucleoside triphosphate hydrolases"/>
    <property type="match status" value="1"/>
</dbReference>
<dbReference type="RefSeq" id="WP_080460255.1">
    <property type="nucleotide sequence ID" value="NZ_JXMW01000006.1"/>
</dbReference>
<dbReference type="Pfam" id="PF09848">
    <property type="entry name" value="SLFN-g3_helicase"/>
    <property type="match status" value="1"/>
</dbReference>
<protein>
    <recommendedName>
        <fullName evidence="1">Schlafen group 3-like DNA/RNA helicase domain-containing protein</fullName>
    </recommendedName>
</protein>
<dbReference type="InterPro" id="IPR018647">
    <property type="entry name" value="SLFN_3-like_DNA/RNA_helicase"/>
</dbReference>
<sequence>MIIYDSTKEGFMKDVESGEIADRISDRCQTRFGKPSPSEYRSWENSMEYMYKVLNYNNLPNNTGVAIEYNIPLTSKRIDFILSGCSSNHKAAVIIELKQWEKIEKVSEKDGIVKTYLGRGVRETTHPSYQALSYKHLIEDFIESVETENIGLYPCAFLHNYKLTPNDPINDTDVYGEYVKYAPIFGKTDVEKLRSFISQYIKYGDNRDIIYHIQNGKIRPSKRLQDTLLNMLKGNKEFMMIDEQKIVYESAKNMALSSLKDNNKKVLVVKGGPGTGKSVVAINLLVEFINNKMVSQYVTKNSAPRDVFFKKLKGEYTQEYVKNLFKSSGTYMNSEKDTFDSLVVDEAHRLNEKSGFYGNQGEHQIKEIINASKCSIFFIDEYQRVTMKDVGDIQTIKHFAKEFNAEYKEMKLESQFRCNGSDGYLSWLNNVLEIEKTANFDWEDNFDYEFKVVDSPLELKEIIYNKNKRNNKSRLLAGYCWNWDGKGKNDPYVHDISIPEKNFEMSWNLNNELWAIGETSIDQVGCIHTSQGLEFDYVGVIIGEDMRYEDGEIITDFFKRARTDQSLKGIKTLYKKEPEKAVKIADEIIKNTYRTLMTRGMKGCYIYCVDENLQDYFKGKLA</sequence>
<dbReference type="OrthoDB" id="42244at2157"/>
<accession>A0A1V6N355</accession>
<name>A0A1V6N355_METAZ</name>
<keyword evidence="3" id="KW-1185">Reference proteome</keyword>
<proteinExistence type="predicted"/>
<comment type="caution">
    <text evidence="2">The sequence shown here is derived from an EMBL/GenBank/DDBJ whole genome shotgun (WGS) entry which is preliminary data.</text>
</comment>
<evidence type="ECO:0000259" key="1">
    <source>
        <dbReference type="Pfam" id="PF09848"/>
    </source>
</evidence>
<evidence type="ECO:0000313" key="3">
    <source>
        <dbReference type="Proteomes" id="UP000191661"/>
    </source>
</evidence>
<dbReference type="Gene3D" id="3.40.50.300">
    <property type="entry name" value="P-loop containing nucleotide triphosphate hydrolases"/>
    <property type="match status" value="1"/>
</dbReference>
<dbReference type="EMBL" id="JXMW01000006">
    <property type="protein sequence ID" value="OQD59140.1"/>
    <property type="molecule type" value="Genomic_DNA"/>
</dbReference>
<dbReference type="InterPro" id="IPR027417">
    <property type="entry name" value="P-loop_NTPase"/>
</dbReference>
<feature type="domain" description="Schlafen group 3-like DNA/RNA helicase" evidence="1">
    <location>
        <begin position="264"/>
        <end position="610"/>
    </location>
</feature>
<organism evidence="2 3">
    <name type="scientific">Methanobrevibacter arboriphilus JCM 13429 = DSM 1125</name>
    <dbReference type="NCBI Taxonomy" id="1300164"/>
    <lineage>
        <taxon>Archaea</taxon>
        <taxon>Methanobacteriati</taxon>
        <taxon>Methanobacteriota</taxon>
        <taxon>Methanomada group</taxon>
        <taxon>Methanobacteria</taxon>
        <taxon>Methanobacteriales</taxon>
        <taxon>Methanobacteriaceae</taxon>
        <taxon>Methanobrevibacter</taxon>
    </lineage>
</organism>
<evidence type="ECO:0000313" key="2">
    <source>
        <dbReference type="EMBL" id="OQD59140.1"/>
    </source>
</evidence>
<reference evidence="2 3" key="1">
    <citation type="submission" date="2014-12" db="EMBL/GenBank/DDBJ databases">
        <title>Genome sequence of Methanobrevibacter arboriphilicus DH1, DSM1125.</title>
        <authorList>
            <person name="Poehlein A."/>
            <person name="Thauer R.K."/>
            <person name="Seedorf H."/>
            <person name="Daniel R."/>
        </authorList>
    </citation>
    <scope>NUCLEOTIDE SEQUENCE [LARGE SCALE GENOMIC DNA]</scope>
    <source>
        <strain evidence="2 3">DH1</strain>
    </source>
</reference>
<dbReference type="Proteomes" id="UP000191661">
    <property type="component" value="Unassembled WGS sequence"/>
</dbReference>
<dbReference type="AlphaFoldDB" id="A0A1V6N355"/>